<reference evidence="9 10" key="1">
    <citation type="journal article" date="2015" name="Microbiome">
        <title>Genomic resolution of linkages in carbon, nitrogen, and sulfur cycling among widespread estuary sediment bacteria.</title>
        <authorList>
            <person name="Baker B.J."/>
            <person name="Lazar C.S."/>
            <person name="Teske A.P."/>
            <person name="Dick G.J."/>
        </authorList>
    </citation>
    <scope>NUCLEOTIDE SEQUENCE [LARGE SCALE GENOMIC DNA]</scope>
    <source>
        <strain evidence="9">DG_78</strain>
    </source>
</reference>
<accession>A0A0S7YBR8</accession>
<dbReference type="InterPro" id="IPR007182">
    <property type="entry name" value="MnhB"/>
</dbReference>
<dbReference type="PANTHER" id="PTHR33932:SF4">
    <property type="entry name" value="NA(+)_H(+) ANTIPORTER SUBUNIT B"/>
    <property type="match status" value="1"/>
</dbReference>
<protein>
    <recommendedName>
        <fullName evidence="8">Na+/H+ antiporter MnhB subunit-related protein domain-containing protein</fullName>
    </recommendedName>
</protein>
<dbReference type="PATRIC" id="fig|1703772.3.peg.198"/>
<feature type="domain" description="Na+/H+ antiporter MnhB subunit-related protein" evidence="8">
    <location>
        <begin position="7"/>
        <end position="128"/>
    </location>
</feature>
<organism evidence="9 10">
    <name type="scientific">candidate division TA06 bacterium DG_78</name>
    <dbReference type="NCBI Taxonomy" id="1703772"/>
    <lineage>
        <taxon>Bacteria</taxon>
        <taxon>Bacteria division TA06</taxon>
    </lineage>
</organism>
<keyword evidence="6 7" id="KW-0472">Membrane</keyword>
<dbReference type="InterPro" id="IPR050622">
    <property type="entry name" value="CPA3_antiporter_subunitB"/>
</dbReference>
<dbReference type="Proteomes" id="UP000051012">
    <property type="component" value="Unassembled WGS sequence"/>
</dbReference>
<comment type="caution">
    <text evidence="9">The sequence shown here is derived from an EMBL/GenBank/DDBJ whole genome shotgun (WGS) entry which is preliminary data.</text>
</comment>
<evidence type="ECO:0000256" key="5">
    <source>
        <dbReference type="ARBA" id="ARBA00022989"/>
    </source>
</evidence>
<proteinExistence type="inferred from homology"/>
<evidence type="ECO:0000259" key="8">
    <source>
        <dbReference type="Pfam" id="PF04039"/>
    </source>
</evidence>
<feature type="transmembrane region" description="Helical" evidence="7">
    <location>
        <begin position="7"/>
        <end position="28"/>
    </location>
</feature>
<keyword evidence="5 7" id="KW-1133">Transmembrane helix</keyword>
<sequence>MRGMSLIVKTITNITVGFMFIYGLYIILHGHLTPGGGFAGGVIVAGAFVLKILAFGSERSAEKKSATRASIFESIGGLLFIGIAMSALLVAGTFFLNFLPKGTPFHLLSAGIIPFCNIAISIKVGAGLFSIFLALGAMKYIMED</sequence>
<evidence type="ECO:0000256" key="3">
    <source>
        <dbReference type="ARBA" id="ARBA00022475"/>
    </source>
</evidence>
<dbReference type="EMBL" id="LJNI01000094">
    <property type="protein sequence ID" value="KPJ72160.1"/>
    <property type="molecule type" value="Genomic_DNA"/>
</dbReference>
<keyword evidence="3" id="KW-1003">Cell membrane</keyword>
<gene>
    <name evidence="9" type="ORF">AMJ52_07250</name>
</gene>
<dbReference type="PANTHER" id="PTHR33932">
    <property type="entry name" value="NA(+)/H(+) ANTIPORTER SUBUNIT B"/>
    <property type="match status" value="1"/>
</dbReference>
<dbReference type="Pfam" id="PF04039">
    <property type="entry name" value="MnhB"/>
    <property type="match status" value="1"/>
</dbReference>
<evidence type="ECO:0000256" key="4">
    <source>
        <dbReference type="ARBA" id="ARBA00022692"/>
    </source>
</evidence>
<keyword evidence="4 7" id="KW-0812">Transmembrane</keyword>
<feature type="transmembrane region" description="Helical" evidence="7">
    <location>
        <begin position="34"/>
        <end position="54"/>
    </location>
</feature>
<comment type="subcellular location">
    <subcellularLocation>
        <location evidence="1">Cell membrane</location>
        <topology evidence="1">Multi-pass membrane protein</topology>
    </subcellularLocation>
</comment>
<dbReference type="GO" id="GO:0005886">
    <property type="term" value="C:plasma membrane"/>
    <property type="evidence" value="ECO:0007669"/>
    <property type="project" value="UniProtKB-SubCell"/>
</dbReference>
<feature type="transmembrane region" description="Helical" evidence="7">
    <location>
        <begin position="75"/>
        <end position="99"/>
    </location>
</feature>
<evidence type="ECO:0000256" key="6">
    <source>
        <dbReference type="ARBA" id="ARBA00023136"/>
    </source>
</evidence>
<feature type="transmembrane region" description="Helical" evidence="7">
    <location>
        <begin position="111"/>
        <end position="135"/>
    </location>
</feature>
<comment type="similarity">
    <text evidence="2">Belongs to the CPA3 antiporters (TC 2.A.63) subunit B family.</text>
</comment>
<evidence type="ECO:0000256" key="1">
    <source>
        <dbReference type="ARBA" id="ARBA00004651"/>
    </source>
</evidence>
<dbReference type="AlphaFoldDB" id="A0A0S7YBR8"/>
<name>A0A0S7YBR8_UNCT6</name>
<evidence type="ECO:0000256" key="7">
    <source>
        <dbReference type="SAM" id="Phobius"/>
    </source>
</evidence>
<evidence type="ECO:0000313" key="10">
    <source>
        <dbReference type="Proteomes" id="UP000051012"/>
    </source>
</evidence>
<dbReference type="NCBIfam" id="NF006248">
    <property type="entry name" value="PRK08386.1"/>
    <property type="match status" value="1"/>
</dbReference>
<evidence type="ECO:0000256" key="2">
    <source>
        <dbReference type="ARBA" id="ARBA00009425"/>
    </source>
</evidence>
<evidence type="ECO:0000313" key="9">
    <source>
        <dbReference type="EMBL" id="KPJ72160.1"/>
    </source>
</evidence>